<reference evidence="7" key="2">
    <citation type="submission" date="2025-09" db="UniProtKB">
        <authorList>
            <consortium name="Ensembl"/>
        </authorList>
    </citation>
    <scope>IDENTIFICATION</scope>
</reference>
<evidence type="ECO:0000313" key="8">
    <source>
        <dbReference type="Proteomes" id="UP000694569"/>
    </source>
</evidence>
<feature type="compositionally biased region" description="Basic residues" evidence="5">
    <location>
        <begin position="15"/>
        <end position="27"/>
    </location>
</feature>
<dbReference type="InterPro" id="IPR001841">
    <property type="entry name" value="Znf_RING"/>
</dbReference>
<proteinExistence type="predicted"/>
<dbReference type="AlphaFoldDB" id="A0A8C5PMS8"/>
<dbReference type="Ensembl" id="ENSLLET00000026138.1">
    <property type="protein sequence ID" value="ENSLLEP00000025178.1"/>
    <property type="gene ID" value="ENSLLEG00000015998.1"/>
</dbReference>
<sequence>MERERSLSAHCPAQRGRRRPRRLRRNVRPPITPAEPQPVSQPAPQPPAAMDVEEEPNYEEALRPLSDEMDITQNHCSICLEDYDDRNSAFQVPCSHIFHSDCILMWFNNSPTCPVCRAEKRQSLISTYTTLYLGNI</sequence>
<dbReference type="Proteomes" id="UP000694569">
    <property type="component" value="Unplaced"/>
</dbReference>
<keyword evidence="8" id="KW-1185">Reference proteome</keyword>
<dbReference type="PROSITE" id="PS50089">
    <property type="entry name" value="ZF_RING_2"/>
    <property type="match status" value="1"/>
</dbReference>
<evidence type="ECO:0000256" key="3">
    <source>
        <dbReference type="ARBA" id="ARBA00022833"/>
    </source>
</evidence>
<protein>
    <recommendedName>
        <fullName evidence="6">RING-type domain-containing protein</fullName>
    </recommendedName>
</protein>
<evidence type="ECO:0000256" key="5">
    <source>
        <dbReference type="SAM" id="MobiDB-lite"/>
    </source>
</evidence>
<dbReference type="InterPro" id="IPR013083">
    <property type="entry name" value="Znf_RING/FYVE/PHD"/>
</dbReference>
<dbReference type="GO" id="GO:0008270">
    <property type="term" value="F:zinc ion binding"/>
    <property type="evidence" value="ECO:0007669"/>
    <property type="project" value="UniProtKB-KW"/>
</dbReference>
<dbReference type="SMART" id="SM00184">
    <property type="entry name" value="RING"/>
    <property type="match status" value="1"/>
</dbReference>
<dbReference type="Pfam" id="PF13639">
    <property type="entry name" value="zf-RING_2"/>
    <property type="match status" value="1"/>
</dbReference>
<organism evidence="7 8">
    <name type="scientific">Leptobrachium leishanense</name>
    <name type="common">Leishan spiny toad</name>
    <dbReference type="NCBI Taxonomy" id="445787"/>
    <lineage>
        <taxon>Eukaryota</taxon>
        <taxon>Metazoa</taxon>
        <taxon>Chordata</taxon>
        <taxon>Craniata</taxon>
        <taxon>Vertebrata</taxon>
        <taxon>Euteleostomi</taxon>
        <taxon>Amphibia</taxon>
        <taxon>Batrachia</taxon>
        <taxon>Anura</taxon>
        <taxon>Pelobatoidea</taxon>
        <taxon>Megophryidae</taxon>
        <taxon>Leptobrachium</taxon>
    </lineage>
</organism>
<evidence type="ECO:0000256" key="2">
    <source>
        <dbReference type="ARBA" id="ARBA00022771"/>
    </source>
</evidence>
<dbReference type="SMART" id="SM00744">
    <property type="entry name" value="RINGv"/>
    <property type="match status" value="1"/>
</dbReference>
<feature type="region of interest" description="Disordered" evidence="5">
    <location>
        <begin position="1"/>
        <end position="59"/>
    </location>
</feature>
<evidence type="ECO:0000313" key="7">
    <source>
        <dbReference type="Ensembl" id="ENSLLEP00000025178.1"/>
    </source>
</evidence>
<dbReference type="GeneTree" id="ENSGT01010000229103"/>
<evidence type="ECO:0000256" key="1">
    <source>
        <dbReference type="ARBA" id="ARBA00022723"/>
    </source>
</evidence>
<feature type="compositionally biased region" description="Pro residues" evidence="5">
    <location>
        <begin position="30"/>
        <end position="47"/>
    </location>
</feature>
<dbReference type="GO" id="GO:0006511">
    <property type="term" value="P:ubiquitin-dependent protein catabolic process"/>
    <property type="evidence" value="ECO:0007669"/>
    <property type="project" value="TreeGrafter"/>
</dbReference>
<evidence type="ECO:0000256" key="4">
    <source>
        <dbReference type="PROSITE-ProRule" id="PRU00175"/>
    </source>
</evidence>
<reference evidence="7" key="1">
    <citation type="submission" date="2025-08" db="UniProtKB">
        <authorList>
            <consortium name="Ensembl"/>
        </authorList>
    </citation>
    <scope>IDENTIFICATION</scope>
</reference>
<dbReference type="InterPro" id="IPR051826">
    <property type="entry name" value="E3_ubiquitin-ligase_domain"/>
</dbReference>
<feature type="domain" description="RING-type" evidence="6">
    <location>
        <begin position="76"/>
        <end position="117"/>
    </location>
</feature>
<dbReference type="PANTHER" id="PTHR22765">
    <property type="entry name" value="RING FINGER AND PROTEASE ASSOCIATED DOMAIN-CONTAINING"/>
    <property type="match status" value="1"/>
</dbReference>
<dbReference type="GO" id="GO:0061630">
    <property type="term" value="F:ubiquitin protein ligase activity"/>
    <property type="evidence" value="ECO:0007669"/>
    <property type="project" value="TreeGrafter"/>
</dbReference>
<dbReference type="SUPFAM" id="SSF57850">
    <property type="entry name" value="RING/U-box"/>
    <property type="match status" value="1"/>
</dbReference>
<keyword evidence="3" id="KW-0862">Zinc</keyword>
<evidence type="ECO:0000259" key="6">
    <source>
        <dbReference type="PROSITE" id="PS50089"/>
    </source>
</evidence>
<accession>A0A8C5PMS8</accession>
<dbReference type="OrthoDB" id="6655791at2759"/>
<keyword evidence="2 4" id="KW-0863">Zinc-finger</keyword>
<name>A0A8C5PMS8_9ANUR</name>
<keyword evidence="1" id="KW-0479">Metal-binding</keyword>
<dbReference type="Gene3D" id="3.30.40.10">
    <property type="entry name" value="Zinc/RING finger domain, C3HC4 (zinc finger)"/>
    <property type="match status" value="1"/>
</dbReference>
<dbReference type="InterPro" id="IPR011016">
    <property type="entry name" value="Znf_RING-CH"/>
</dbReference>